<evidence type="ECO:0000259" key="2">
    <source>
        <dbReference type="Pfam" id="PF14523"/>
    </source>
</evidence>
<dbReference type="Pfam" id="PF14523">
    <property type="entry name" value="Syntaxin_2"/>
    <property type="match status" value="1"/>
</dbReference>
<dbReference type="GO" id="GO:0016020">
    <property type="term" value="C:membrane"/>
    <property type="evidence" value="ECO:0007669"/>
    <property type="project" value="InterPro"/>
</dbReference>
<keyword evidence="1" id="KW-1133">Transmembrane helix</keyword>
<dbReference type="OrthoDB" id="75754at2759"/>
<feature type="transmembrane region" description="Helical" evidence="1">
    <location>
        <begin position="171"/>
        <end position="195"/>
    </location>
</feature>
<dbReference type="RefSeq" id="XP_034101963.1">
    <property type="nucleotide sequence ID" value="XM_034246072.2"/>
</dbReference>
<dbReference type="InterPro" id="IPR006011">
    <property type="entry name" value="Syntaxin_N"/>
</dbReference>
<dbReference type="AlphaFoldDB" id="A0A6P8WRK0"/>
<reference evidence="4" key="1">
    <citation type="submission" date="2025-08" db="UniProtKB">
        <authorList>
            <consortium name="RefSeq"/>
        </authorList>
    </citation>
    <scope>IDENTIFICATION</scope>
    <source>
        <strain evidence="4">15112-1751.03</strain>
        <tissue evidence="4">Whole Adult</tissue>
    </source>
</reference>
<accession>A0A6P8WRK0</accession>
<dbReference type="GO" id="GO:0016192">
    <property type="term" value="P:vesicle-mediated transport"/>
    <property type="evidence" value="ECO:0007669"/>
    <property type="project" value="InterPro"/>
</dbReference>
<dbReference type="Gene3D" id="1.20.58.70">
    <property type="match status" value="1"/>
</dbReference>
<feature type="domain" description="Syntaxin N-terminal" evidence="2">
    <location>
        <begin position="28"/>
        <end position="138"/>
    </location>
</feature>
<keyword evidence="3" id="KW-1185">Reference proteome</keyword>
<sequence>MSQAMNCTKSCKHRYCVTSRTASEFNALKENIVDNTSAIQINVSELENKLKFIASVRDLPTLAEYILSNNANTNERINLIGQDLQRMKAVVDHNNCMQEMQLWKLTCEFNTAVDKYSKQRKQFSALTQRSYQADPKEELLQELNMILEEQQGMTVPPIEETLSDGNGRRCMILILIVFAVIVALIVTGIVGVYCIK</sequence>
<evidence type="ECO:0000313" key="3">
    <source>
        <dbReference type="Proteomes" id="UP000515160"/>
    </source>
</evidence>
<protein>
    <submittedName>
        <fullName evidence="4">Uncharacterized protein LOC117566532</fullName>
    </submittedName>
</protein>
<dbReference type="SUPFAM" id="SSF47661">
    <property type="entry name" value="t-snare proteins"/>
    <property type="match status" value="1"/>
</dbReference>
<gene>
    <name evidence="4" type="primary">LOC117566532</name>
</gene>
<dbReference type="GeneID" id="117566532"/>
<proteinExistence type="predicted"/>
<dbReference type="Proteomes" id="UP000515160">
    <property type="component" value="Chromosome 3"/>
</dbReference>
<keyword evidence="1" id="KW-0812">Transmembrane</keyword>
<name>A0A6P8WRK0_DROAB</name>
<evidence type="ECO:0000256" key="1">
    <source>
        <dbReference type="SAM" id="Phobius"/>
    </source>
</evidence>
<dbReference type="InterPro" id="IPR010989">
    <property type="entry name" value="SNARE"/>
</dbReference>
<evidence type="ECO:0000313" key="4">
    <source>
        <dbReference type="RefSeq" id="XP_034101963.1"/>
    </source>
</evidence>
<organism evidence="3 4">
    <name type="scientific">Drosophila albomicans</name>
    <name type="common">Fruit fly</name>
    <dbReference type="NCBI Taxonomy" id="7291"/>
    <lineage>
        <taxon>Eukaryota</taxon>
        <taxon>Metazoa</taxon>
        <taxon>Ecdysozoa</taxon>
        <taxon>Arthropoda</taxon>
        <taxon>Hexapoda</taxon>
        <taxon>Insecta</taxon>
        <taxon>Pterygota</taxon>
        <taxon>Neoptera</taxon>
        <taxon>Endopterygota</taxon>
        <taxon>Diptera</taxon>
        <taxon>Brachycera</taxon>
        <taxon>Muscomorpha</taxon>
        <taxon>Ephydroidea</taxon>
        <taxon>Drosophilidae</taxon>
        <taxon>Drosophila</taxon>
    </lineage>
</organism>
<keyword evidence="1" id="KW-0472">Membrane</keyword>